<evidence type="ECO:0000313" key="1">
    <source>
        <dbReference type="EMBL" id="CAF2121402.1"/>
    </source>
</evidence>
<comment type="caution">
    <text evidence="1">The sequence shown here is derived from an EMBL/GenBank/DDBJ whole genome shotgun (WGS) entry which is preliminary data.</text>
</comment>
<sequence length="54" mass="6066">MVEMKDRKSARVSVTTLCKLRIRSVFLLIASNSEYGNNNLDKVGFECTLAALKM</sequence>
<evidence type="ECO:0000313" key="2">
    <source>
        <dbReference type="Proteomes" id="UP000663887"/>
    </source>
</evidence>
<gene>
    <name evidence="1" type="ORF">XDN619_LOCUS22789</name>
</gene>
<dbReference type="Proteomes" id="UP000663887">
    <property type="component" value="Unassembled WGS sequence"/>
</dbReference>
<feature type="non-terminal residue" evidence="1">
    <location>
        <position position="54"/>
    </location>
</feature>
<name>A0A816W591_9BILA</name>
<dbReference type="EMBL" id="CAJNRG010010328">
    <property type="protein sequence ID" value="CAF2121402.1"/>
    <property type="molecule type" value="Genomic_DNA"/>
</dbReference>
<dbReference type="AlphaFoldDB" id="A0A816W591"/>
<proteinExistence type="predicted"/>
<organism evidence="1 2">
    <name type="scientific">Rotaria magnacalcarata</name>
    <dbReference type="NCBI Taxonomy" id="392030"/>
    <lineage>
        <taxon>Eukaryota</taxon>
        <taxon>Metazoa</taxon>
        <taxon>Spiralia</taxon>
        <taxon>Gnathifera</taxon>
        <taxon>Rotifera</taxon>
        <taxon>Eurotatoria</taxon>
        <taxon>Bdelloidea</taxon>
        <taxon>Philodinida</taxon>
        <taxon>Philodinidae</taxon>
        <taxon>Rotaria</taxon>
    </lineage>
</organism>
<protein>
    <submittedName>
        <fullName evidence="1">Uncharacterized protein</fullName>
    </submittedName>
</protein>
<reference evidence="1" key="1">
    <citation type="submission" date="2021-02" db="EMBL/GenBank/DDBJ databases">
        <authorList>
            <person name="Nowell W R."/>
        </authorList>
    </citation>
    <scope>NUCLEOTIDE SEQUENCE</scope>
</reference>
<accession>A0A816W591</accession>